<feature type="transmembrane region" description="Helical" evidence="10">
    <location>
        <begin position="161"/>
        <end position="179"/>
    </location>
</feature>
<feature type="compositionally biased region" description="Acidic residues" evidence="9">
    <location>
        <begin position="92"/>
        <end position="103"/>
    </location>
</feature>
<comment type="subcellular location">
    <subcellularLocation>
        <location evidence="1">Membrane</location>
        <topology evidence="1">Multi-pass membrane protein</topology>
    </subcellularLocation>
</comment>
<keyword evidence="7 10" id="KW-1133">Transmembrane helix</keyword>
<comment type="pathway">
    <text evidence="2">Glycolipid biosynthesis; glycosylphosphatidylinositol-anchor biosynthesis.</text>
</comment>
<keyword evidence="12" id="KW-1185">Reference proteome</keyword>
<dbReference type="PANTHER" id="PTHR20661">
    <property type="entry name" value="PHOSPHATIDYLINOSITOL-GLYCAN BIOSYNTHESIS CLASS W PROTEIN"/>
    <property type="match status" value="1"/>
</dbReference>
<evidence type="ECO:0000256" key="10">
    <source>
        <dbReference type="SAM" id="Phobius"/>
    </source>
</evidence>
<feature type="transmembrane region" description="Helical" evidence="10">
    <location>
        <begin position="120"/>
        <end position="141"/>
    </location>
</feature>
<dbReference type="GO" id="GO:0016020">
    <property type="term" value="C:membrane"/>
    <property type="evidence" value="ECO:0007669"/>
    <property type="project" value="UniProtKB-SubCell"/>
</dbReference>
<evidence type="ECO:0000256" key="5">
    <source>
        <dbReference type="ARBA" id="ARBA00022502"/>
    </source>
</evidence>
<name>A0A9N9GGW5_9GLOM</name>
<evidence type="ECO:0000256" key="4">
    <source>
        <dbReference type="ARBA" id="ARBA00014495"/>
    </source>
</evidence>
<dbReference type="Pfam" id="PF06423">
    <property type="entry name" value="GWT1"/>
    <property type="match status" value="1"/>
</dbReference>
<accession>A0A9N9GGW5</accession>
<evidence type="ECO:0000256" key="3">
    <source>
        <dbReference type="ARBA" id="ARBA00007559"/>
    </source>
</evidence>
<dbReference type="GO" id="GO:0072659">
    <property type="term" value="P:protein localization to plasma membrane"/>
    <property type="evidence" value="ECO:0007669"/>
    <property type="project" value="TreeGrafter"/>
</dbReference>
<sequence length="220" mass="24630">MDIDEETYKIEKELWVTGHNGGSMSEINSVAGVLLVSMILSSEPKNEAEPKPKKSYWAREREGGDSSDSDNDNSNANEMEFLVNQTVKVVGDEEEERYEDGDENSERWKKEKRINSHKPFLSAHRAGMVILTCISILAVDFPAFPRRFAKVETFGTSLMDLGVGSFVFSAGIVAAKPFLKRPENRFKPLSGQLVRVSRQSIPILALGFIRLLTVKGVNYQ</sequence>
<reference evidence="11" key="1">
    <citation type="submission" date="2021-06" db="EMBL/GenBank/DDBJ databases">
        <authorList>
            <person name="Kallberg Y."/>
            <person name="Tangrot J."/>
            <person name="Rosling A."/>
        </authorList>
    </citation>
    <scope>NUCLEOTIDE SEQUENCE</scope>
    <source>
        <strain evidence="11">FL130A</strain>
    </source>
</reference>
<keyword evidence="5" id="KW-0337">GPI-anchor biosynthesis</keyword>
<dbReference type="AlphaFoldDB" id="A0A9N9GGW5"/>
<dbReference type="Proteomes" id="UP000789508">
    <property type="component" value="Unassembled WGS sequence"/>
</dbReference>
<dbReference type="InterPro" id="IPR009447">
    <property type="entry name" value="PIGW/GWT1"/>
</dbReference>
<dbReference type="GO" id="GO:0032216">
    <property type="term" value="F:glucosaminyl-phosphatidylinositol O-acyltransferase activity"/>
    <property type="evidence" value="ECO:0007669"/>
    <property type="project" value="TreeGrafter"/>
</dbReference>
<protein>
    <recommendedName>
        <fullName evidence="4">GPI-anchored wall transfer protein 1</fullName>
    </recommendedName>
</protein>
<evidence type="ECO:0000256" key="6">
    <source>
        <dbReference type="ARBA" id="ARBA00022692"/>
    </source>
</evidence>
<evidence type="ECO:0000256" key="1">
    <source>
        <dbReference type="ARBA" id="ARBA00004141"/>
    </source>
</evidence>
<evidence type="ECO:0000256" key="7">
    <source>
        <dbReference type="ARBA" id="ARBA00022989"/>
    </source>
</evidence>
<gene>
    <name evidence="11" type="ORF">ALEPTO_LOCUS8323</name>
</gene>
<evidence type="ECO:0000256" key="9">
    <source>
        <dbReference type="SAM" id="MobiDB-lite"/>
    </source>
</evidence>
<evidence type="ECO:0000256" key="8">
    <source>
        <dbReference type="ARBA" id="ARBA00023136"/>
    </source>
</evidence>
<evidence type="ECO:0000256" key="2">
    <source>
        <dbReference type="ARBA" id="ARBA00004687"/>
    </source>
</evidence>
<dbReference type="PANTHER" id="PTHR20661:SF0">
    <property type="entry name" value="PHOSPHATIDYLINOSITOL-GLYCAN BIOSYNTHESIS CLASS W PROTEIN"/>
    <property type="match status" value="1"/>
</dbReference>
<feature type="compositionally biased region" description="Basic and acidic residues" evidence="9">
    <location>
        <begin position="44"/>
        <end position="64"/>
    </location>
</feature>
<comment type="similarity">
    <text evidence="3">Belongs to the PIGW family.</text>
</comment>
<feature type="region of interest" description="Disordered" evidence="9">
    <location>
        <begin position="92"/>
        <end position="111"/>
    </location>
</feature>
<feature type="region of interest" description="Disordered" evidence="9">
    <location>
        <begin position="41"/>
        <end position="76"/>
    </location>
</feature>
<dbReference type="OrthoDB" id="2439551at2759"/>
<dbReference type="GO" id="GO:0006506">
    <property type="term" value="P:GPI anchor biosynthetic process"/>
    <property type="evidence" value="ECO:0007669"/>
    <property type="project" value="UniProtKB-KW"/>
</dbReference>
<keyword evidence="6 10" id="KW-0812">Transmembrane</keyword>
<evidence type="ECO:0000313" key="11">
    <source>
        <dbReference type="EMBL" id="CAG8605267.1"/>
    </source>
</evidence>
<proteinExistence type="inferred from homology"/>
<feature type="non-terminal residue" evidence="11">
    <location>
        <position position="1"/>
    </location>
</feature>
<dbReference type="GO" id="GO:0005783">
    <property type="term" value="C:endoplasmic reticulum"/>
    <property type="evidence" value="ECO:0007669"/>
    <property type="project" value="TreeGrafter"/>
</dbReference>
<comment type="caution">
    <text evidence="11">The sequence shown here is derived from an EMBL/GenBank/DDBJ whole genome shotgun (WGS) entry which is preliminary data.</text>
</comment>
<dbReference type="EMBL" id="CAJVPS010004559">
    <property type="protein sequence ID" value="CAG8605267.1"/>
    <property type="molecule type" value="Genomic_DNA"/>
</dbReference>
<organism evidence="11 12">
    <name type="scientific">Ambispora leptoticha</name>
    <dbReference type="NCBI Taxonomy" id="144679"/>
    <lineage>
        <taxon>Eukaryota</taxon>
        <taxon>Fungi</taxon>
        <taxon>Fungi incertae sedis</taxon>
        <taxon>Mucoromycota</taxon>
        <taxon>Glomeromycotina</taxon>
        <taxon>Glomeromycetes</taxon>
        <taxon>Archaeosporales</taxon>
        <taxon>Ambisporaceae</taxon>
        <taxon>Ambispora</taxon>
    </lineage>
</organism>
<evidence type="ECO:0000313" key="12">
    <source>
        <dbReference type="Proteomes" id="UP000789508"/>
    </source>
</evidence>
<keyword evidence="8 10" id="KW-0472">Membrane</keyword>